<dbReference type="GO" id="GO:0005886">
    <property type="term" value="C:plasma membrane"/>
    <property type="evidence" value="ECO:0007669"/>
    <property type="project" value="TreeGrafter"/>
</dbReference>
<dbReference type="Gene3D" id="1.20.1070.10">
    <property type="entry name" value="Rhodopsin 7-helix transmembrane proteins"/>
    <property type="match status" value="2"/>
</dbReference>
<evidence type="ECO:0000256" key="1">
    <source>
        <dbReference type="ARBA" id="ARBA00004141"/>
    </source>
</evidence>
<dbReference type="GO" id="GO:0007189">
    <property type="term" value="P:adenylate cyclase-activating G protein-coupled receptor signaling pathway"/>
    <property type="evidence" value="ECO:0007669"/>
    <property type="project" value="TreeGrafter"/>
</dbReference>
<dbReference type="GO" id="GO:0004930">
    <property type="term" value="F:G protein-coupled receptor activity"/>
    <property type="evidence" value="ECO:0007669"/>
    <property type="project" value="TreeGrafter"/>
</dbReference>
<evidence type="ECO:0000256" key="5">
    <source>
        <dbReference type="SAM" id="MobiDB-lite"/>
    </source>
</evidence>
<evidence type="ECO:0000256" key="3">
    <source>
        <dbReference type="ARBA" id="ARBA00022989"/>
    </source>
</evidence>
<protein>
    <recommendedName>
        <fullName evidence="9">G-protein coupled receptors family 2 profile 2 domain-containing protein</fullName>
    </recommendedName>
</protein>
<dbReference type="PANTHER" id="PTHR23112:SF0">
    <property type="entry name" value="TRANSMEMBRANE PROTEIN 116"/>
    <property type="match status" value="1"/>
</dbReference>
<dbReference type="SUPFAM" id="SSF81321">
    <property type="entry name" value="Family A G protein-coupled receptor-like"/>
    <property type="match status" value="1"/>
</dbReference>
<dbReference type="PANTHER" id="PTHR23112">
    <property type="entry name" value="G PROTEIN-COUPLED RECEPTOR 157-RELATED"/>
    <property type="match status" value="1"/>
</dbReference>
<keyword evidence="2 6" id="KW-0812">Transmembrane</keyword>
<evidence type="ECO:0000313" key="7">
    <source>
        <dbReference type="EMBL" id="EPS43955.1"/>
    </source>
</evidence>
<feature type="compositionally biased region" description="Polar residues" evidence="5">
    <location>
        <begin position="190"/>
        <end position="199"/>
    </location>
</feature>
<sequence>MGHRLTPSEVGTIEAIQRMSSVLSILGASFIIITFILSPRFHKPINRLAFYAAIANILSTVATTIARAGPAAGVGSALCNMQGLFIQTFLQSDALFVAFMALNVYLTVNCLTLLFARSKGGPPIYGDAQLWCWISGYYDVLRIATFYGPVWIVILITIVLYILAGKTVFKMRNDLRRFDQRYHGAPNHPRATSSQTELSSYAAPSGKTPVSAIQMTTVTQIDHTENLPQQPVGCTYLAGENEPYQYTVTIQAGETQRKSSAKESEVDFYDSNADVENDHIDDEEFIIQGRTGSVSTEFESTPSSYSKNTSLTPTETITIAPSTAPPAIVNKRAVAANKKTMKANAAAWAYTRCAFLFFVGLLITWLPSSLNRVYGFVHPEDQQYGLYVTAALVLPAQGLWNFIIYLTTSWKACKLMWRDISMQFSWGFLRKKPSIESIPRDRLKLPS</sequence>
<evidence type="ECO:0008006" key="9">
    <source>
        <dbReference type="Google" id="ProtNLM"/>
    </source>
</evidence>
<dbReference type="STRING" id="1284197.S8ALX0"/>
<feature type="transmembrane region" description="Helical" evidence="6">
    <location>
        <begin position="15"/>
        <end position="36"/>
    </location>
</feature>
<gene>
    <name evidence="7" type="ORF">H072_2194</name>
</gene>
<evidence type="ECO:0000313" key="8">
    <source>
        <dbReference type="Proteomes" id="UP000015100"/>
    </source>
</evidence>
<dbReference type="OrthoDB" id="18453at2759"/>
<feature type="region of interest" description="Disordered" evidence="5">
    <location>
        <begin position="182"/>
        <end position="205"/>
    </location>
</feature>
<dbReference type="eggNOG" id="ENOG502QWAA">
    <property type="taxonomic scope" value="Eukaryota"/>
</dbReference>
<evidence type="ECO:0000256" key="4">
    <source>
        <dbReference type="ARBA" id="ARBA00023136"/>
    </source>
</evidence>
<evidence type="ECO:0000256" key="2">
    <source>
        <dbReference type="ARBA" id="ARBA00022692"/>
    </source>
</evidence>
<feature type="transmembrane region" description="Helical" evidence="6">
    <location>
        <begin position="347"/>
        <end position="366"/>
    </location>
</feature>
<feature type="transmembrane region" description="Helical" evidence="6">
    <location>
        <begin position="94"/>
        <end position="116"/>
    </location>
</feature>
<comment type="subcellular location">
    <subcellularLocation>
        <location evidence="1">Membrane</location>
        <topology evidence="1">Multi-pass membrane protein</topology>
    </subcellularLocation>
</comment>
<reference evidence="7 8" key="1">
    <citation type="journal article" date="2013" name="PLoS Genet.">
        <title>Genomic mechanisms accounting for the adaptation to parasitism in nematode-trapping fungi.</title>
        <authorList>
            <person name="Meerupati T."/>
            <person name="Andersson K.M."/>
            <person name="Friman E."/>
            <person name="Kumar D."/>
            <person name="Tunlid A."/>
            <person name="Ahren D."/>
        </authorList>
    </citation>
    <scope>NUCLEOTIDE SEQUENCE [LARGE SCALE GENOMIC DNA]</scope>
    <source>
        <strain evidence="7 8">CBS 200.50</strain>
    </source>
</reference>
<dbReference type="Proteomes" id="UP000015100">
    <property type="component" value="Unassembled WGS sequence"/>
</dbReference>
<evidence type="ECO:0000256" key="6">
    <source>
        <dbReference type="SAM" id="Phobius"/>
    </source>
</evidence>
<feature type="transmembrane region" description="Helical" evidence="6">
    <location>
        <begin position="150"/>
        <end position="169"/>
    </location>
</feature>
<keyword evidence="4 6" id="KW-0472">Membrane</keyword>
<keyword evidence="8" id="KW-1185">Reference proteome</keyword>
<feature type="transmembrane region" description="Helical" evidence="6">
    <location>
        <begin position="386"/>
        <end position="408"/>
    </location>
</feature>
<organism evidence="7 8">
    <name type="scientific">Dactylellina haptotyla (strain CBS 200.50)</name>
    <name type="common">Nematode-trapping fungus</name>
    <name type="synonym">Monacrosporium haptotylum</name>
    <dbReference type="NCBI Taxonomy" id="1284197"/>
    <lineage>
        <taxon>Eukaryota</taxon>
        <taxon>Fungi</taxon>
        <taxon>Dikarya</taxon>
        <taxon>Ascomycota</taxon>
        <taxon>Pezizomycotina</taxon>
        <taxon>Orbiliomycetes</taxon>
        <taxon>Orbiliales</taxon>
        <taxon>Orbiliaceae</taxon>
        <taxon>Dactylellina</taxon>
    </lineage>
</organism>
<name>S8ALX0_DACHA</name>
<keyword evidence="3 6" id="KW-1133">Transmembrane helix</keyword>
<dbReference type="HOGENOM" id="CLU_024810_3_1_1"/>
<proteinExistence type="predicted"/>
<dbReference type="OMA" id="RMEIPYL"/>
<accession>S8ALX0</accession>
<dbReference type="EMBL" id="AQGS01000063">
    <property type="protein sequence ID" value="EPS43955.1"/>
    <property type="molecule type" value="Genomic_DNA"/>
</dbReference>
<comment type="caution">
    <text evidence="7">The sequence shown here is derived from an EMBL/GenBank/DDBJ whole genome shotgun (WGS) entry which is preliminary data.</text>
</comment>
<reference evidence="8" key="2">
    <citation type="submission" date="2013-04" db="EMBL/GenBank/DDBJ databases">
        <title>Genomic mechanisms accounting for the adaptation to parasitism in nematode-trapping fungi.</title>
        <authorList>
            <person name="Ahren D.G."/>
        </authorList>
    </citation>
    <scope>NUCLEOTIDE SEQUENCE [LARGE SCALE GENOMIC DNA]</scope>
    <source>
        <strain evidence="8">CBS 200.50</strain>
    </source>
</reference>
<dbReference type="AlphaFoldDB" id="S8ALX0"/>